<dbReference type="InterPro" id="IPR051936">
    <property type="entry name" value="Heme-iron_electron_transfer"/>
</dbReference>
<dbReference type="GO" id="GO:0008940">
    <property type="term" value="F:nitrate reductase activity"/>
    <property type="evidence" value="ECO:0007669"/>
    <property type="project" value="TreeGrafter"/>
</dbReference>
<evidence type="ECO:0000256" key="9">
    <source>
        <dbReference type="SAM" id="Phobius"/>
    </source>
</evidence>
<organism evidence="11 12">
    <name type="scientific">Desulfotomaculum copahuensis</name>
    <dbReference type="NCBI Taxonomy" id="1838280"/>
    <lineage>
        <taxon>Bacteria</taxon>
        <taxon>Bacillati</taxon>
        <taxon>Bacillota</taxon>
        <taxon>Clostridia</taxon>
        <taxon>Eubacteriales</taxon>
        <taxon>Desulfotomaculaceae</taxon>
        <taxon>Desulfotomaculum</taxon>
    </lineage>
</organism>
<proteinExistence type="predicted"/>
<evidence type="ECO:0000313" key="12">
    <source>
        <dbReference type="Proteomes" id="UP000078532"/>
    </source>
</evidence>
<feature type="transmembrane region" description="Helical" evidence="9">
    <location>
        <begin position="194"/>
        <end position="216"/>
    </location>
</feature>
<dbReference type="PANTHER" id="PTHR30598">
    <property type="entry name" value="NITRATE REDUCTASE PRIVATE CHAPERONE, REDOX ENZYME MATURATION PROTEIN REMP FAMILY"/>
    <property type="match status" value="1"/>
</dbReference>
<evidence type="ECO:0000256" key="5">
    <source>
        <dbReference type="ARBA" id="ARBA00022982"/>
    </source>
</evidence>
<dbReference type="RefSeq" id="WP_066671049.1">
    <property type="nucleotide sequence ID" value="NZ_LYVF01000192.1"/>
</dbReference>
<feature type="transmembrane region" description="Helical" evidence="9">
    <location>
        <begin position="75"/>
        <end position="95"/>
    </location>
</feature>
<gene>
    <name evidence="11" type="ORF">A6M21_14880</name>
</gene>
<keyword evidence="4 9" id="KW-0812">Transmembrane</keyword>
<dbReference type="GO" id="GO:0020037">
    <property type="term" value="F:heme binding"/>
    <property type="evidence" value="ECO:0007669"/>
    <property type="project" value="TreeGrafter"/>
</dbReference>
<protein>
    <submittedName>
        <fullName evidence="11">Nitrate reductase</fullName>
    </submittedName>
</protein>
<sequence>MTYFIAQILPYITVTIFVLGVLYRLWRWASARIVHNITLAPFPQSNGEVVGIYARQVILFENLFKFDMPVWVGGWFFHIALFSIIGGHVLGIYTLGKEFMYVGASEKLSVYMSDLLGLTFGILALIALFYLLYRRVAVDKVRLVSNPSDYLWLLLLIAIVAVGDFMRLFPGYGIEYAPVKEYITTLVMFQPAAIPANALFITHIFLVQILLIVFPFSKLMHVFGMFGERWIENRVYKDPAPGLPNVDVAAARAAGAGLAKSDVA</sequence>
<evidence type="ECO:0000256" key="7">
    <source>
        <dbReference type="ARBA" id="ARBA00023002"/>
    </source>
</evidence>
<feature type="transmembrane region" description="Helical" evidence="9">
    <location>
        <begin position="153"/>
        <end position="174"/>
    </location>
</feature>
<keyword evidence="12" id="KW-1185">Reference proteome</keyword>
<keyword evidence="3" id="KW-1003">Cell membrane</keyword>
<dbReference type="InterPro" id="IPR023234">
    <property type="entry name" value="NarG-like_domain"/>
</dbReference>
<dbReference type="GO" id="GO:0005886">
    <property type="term" value="C:plasma membrane"/>
    <property type="evidence" value="ECO:0007669"/>
    <property type="project" value="UniProtKB-SubCell"/>
</dbReference>
<keyword evidence="7" id="KW-0560">Oxidoreductase</keyword>
<dbReference type="GO" id="GO:0009055">
    <property type="term" value="F:electron transfer activity"/>
    <property type="evidence" value="ECO:0007669"/>
    <property type="project" value="TreeGrafter"/>
</dbReference>
<evidence type="ECO:0000256" key="3">
    <source>
        <dbReference type="ARBA" id="ARBA00022475"/>
    </source>
</evidence>
<comment type="subcellular location">
    <subcellularLocation>
        <location evidence="1">Cell membrane</location>
        <topology evidence="1">Multi-pass membrane protein</topology>
    </subcellularLocation>
</comment>
<dbReference type="PANTHER" id="PTHR30598:SF3">
    <property type="entry name" value="RESPIRATORY NITRATE REDUCTASE 1 GAMMA CHAIN"/>
    <property type="match status" value="1"/>
</dbReference>
<dbReference type="Proteomes" id="UP000078532">
    <property type="component" value="Unassembled WGS sequence"/>
</dbReference>
<dbReference type="GO" id="GO:0019645">
    <property type="term" value="P:anaerobic electron transport chain"/>
    <property type="evidence" value="ECO:0007669"/>
    <property type="project" value="TreeGrafter"/>
</dbReference>
<dbReference type="SUPFAM" id="SSF103501">
    <property type="entry name" value="Respiratory nitrate reductase 1 gamma chain"/>
    <property type="match status" value="1"/>
</dbReference>
<feature type="transmembrane region" description="Helical" evidence="9">
    <location>
        <begin position="115"/>
        <end position="133"/>
    </location>
</feature>
<dbReference type="EMBL" id="LYVF01000192">
    <property type="protein sequence ID" value="OAT79827.1"/>
    <property type="molecule type" value="Genomic_DNA"/>
</dbReference>
<feature type="transmembrane region" description="Helical" evidence="9">
    <location>
        <begin position="6"/>
        <end position="26"/>
    </location>
</feature>
<name>A0A1B7LBC4_9FIRM</name>
<dbReference type="STRING" id="1838280.A6M21_14880"/>
<evidence type="ECO:0000256" key="4">
    <source>
        <dbReference type="ARBA" id="ARBA00022692"/>
    </source>
</evidence>
<feature type="domain" description="NarG-like" evidence="10">
    <location>
        <begin position="72"/>
        <end position="223"/>
    </location>
</feature>
<evidence type="ECO:0000259" key="10">
    <source>
        <dbReference type="Pfam" id="PF02665"/>
    </source>
</evidence>
<dbReference type="InterPro" id="IPR036197">
    <property type="entry name" value="NarG-like_sf"/>
</dbReference>
<keyword evidence="8 9" id="KW-0472">Membrane</keyword>
<dbReference type="Pfam" id="PF02665">
    <property type="entry name" value="Nitrate_red_gam"/>
    <property type="match status" value="1"/>
</dbReference>
<dbReference type="AlphaFoldDB" id="A0A1B7LBC4"/>
<keyword evidence="2" id="KW-0813">Transport</keyword>
<evidence type="ECO:0000256" key="2">
    <source>
        <dbReference type="ARBA" id="ARBA00022448"/>
    </source>
</evidence>
<keyword evidence="5" id="KW-0249">Electron transport</keyword>
<evidence type="ECO:0000313" key="11">
    <source>
        <dbReference type="EMBL" id="OAT79827.1"/>
    </source>
</evidence>
<dbReference type="Gene3D" id="1.20.950.20">
    <property type="entry name" value="Transmembrane di-heme cytochromes, Chain C"/>
    <property type="match status" value="1"/>
</dbReference>
<keyword evidence="6 9" id="KW-1133">Transmembrane helix</keyword>
<reference evidence="11 12" key="1">
    <citation type="submission" date="2016-04" db="EMBL/GenBank/DDBJ databases">
        <authorList>
            <person name="Evans L.H."/>
            <person name="Alamgir A."/>
            <person name="Owens N."/>
            <person name="Weber N.D."/>
            <person name="Virtaneva K."/>
            <person name="Barbian K."/>
            <person name="Babar A."/>
            <person name="Rosenke K."/>
        </authorList>
    </citation>
    <scope>NUCLEOTIDE SEQUENCE [LARGE SCALE GENOMIC DNA]</scope>
    <source>
        <strain evidence="11 12">LMa1</strain>
    </source>
</reference>
<dbReference type="OrthoDB" id="9769404at2"/>
<evidence type="ECO:0000256" key="6">
    <source>
        <dbReference type="ARBA" id="ARBA00022989"/>
    </source>
</evidence>
<evidence type="ECO:0000256" key="1">
    <source>
        <dbReference type="ARBA" id="ARBA00004651"/>
    </source>
</evidence>
<comment type="caution">
    <text evidence="11">The sequence shown here is derived from an EMBL/GenBank/DDBJ whole genome shotgun (WGS) entry which is preliminary data.</text>
</comment>
<accession>A0A1B7LBC4</accession>
<evidence type="ECO:0000256" key="8">
    <source>
        <dbReference type="ARBA" id="ARBA00023136"/>
    </source>
</evidence>